<keyword evidence="3" id="KW-1185">Reference proteome</keyword>
<reference evidence="2 3" key="1">
    <citation type="submission" date="2015-08" db="EMBL/GenBank/DDBJ databases">
        <authorList>
            <person name="Babu N.S."/>
            <person name="Beckwith C.J."/>
            <person name="Beseler K.G."/>
            <person name="Brison A."/>
            <person name="Carone J.V."/>
            <person name="Caskin T.P."/>
            <person name="Diamond M."/>
            <person name="Durham M.E."/>
            <person name="Foxe J.M."/>
            <person name="Go M."/>
            <person name="Henderson B.A."/>
            <person name="Jones I.B."/>
            <person name="McGettigan J.A."/>
            <person name="Micheletti S.J."/>
            <person name="Nasrallah M.E."/>
            <person name="Ortiz D."/>
            <person name="Piller C.R."/>
            <person name="Privatt S.R."/>
            <person name="Schneider S.L."/>
            <person name="Sharp S."/>
            <person name="Smith T.C."/>
            <person name="Stanton J.D."/>
            <person name="Ullery H.E."/>
            <person name="Wilson R.J."/>
            <person name="Serrano M.G."/>
            <person name="Buck G."/>
            <person name="Lee V."/>
            <person name="Wang Y."/>
            <person name="Carvalho R."/>
            <person name="Voegtly L."/>
            <person name="Shi R."/>
            <person name="Duckworth R."/>
            <person name="Johnson A."/>
            <person name="Loviza R."/>
            <person name="Walstead R."/>
            <person name="Shah Z."/>
            <person name="Kiflezghi M."/>
            <person name="Wade K."/>
            <person name="Ball S.L."/>
            <person name="Bradley K.W."/>
            <person name="Asai D.J."/>
            <person name="Bowman C.A."/>
            <person name="Russell D.A."/>
            <person name="Pope W.H."/>
            <person name="Jacobs-Sera D."/>
            <person name="Hendrix R.W."/>
            <person name="Hatfull G.F."/>
        </authorList>
    </citation>
    <scope>NUCLEOTIDE SEQUENCE [LARGE SCALE GENOMIC DNA]</scope>
    <source>
        <strain evidence="2 3">DSM 27648</strain>
    </source>
</reference>
<dbReference type="STRING" id="1391654.AKJ09_06496"/>
<feature type="compositionally biased region" description="Low complexity" evidence="1">
    <location>
        <begin position="54"/>
        <end position="69"/>
    </location>
</feature>
<proteinExistence type="predicted"/>
<dbReference type="EMBL" id="CP012333">
    <property type="protein sequence ID" value="AKU99832.1"/>
    <property type="molecule type" value="Genomic_DNA"/>
</dbReference>
<evidence type="ECO:0000313" key="3">
    <source>
        <dbReference type="Proteomes" id="UP000064967"/>
    </source>
</evidence>
<feature type="compositionally biased region" description="Basic and acidic residues" evidence="1">
    <location>
        <begin position="70"/>
        <end position="84"/>
    </location>
</feature>
<dbReference type="AlphaFoldDB" id="A0A0K1Q275"/>
<evidence type="ECO:0000313" key="2">
    <source>
        <dbReference type="EMBL" id="AKU99832.1"/>
    </source>
</evidence>
<evidence type="ECO:0000256" key="1">
    <source>
        <dbReference type="SAM" id="MobiDB-lite"/>
    </source>
</evidence>
<dbReference type="KEGG" id="llu:AKJ09_06496"/>
<organism evidence="2 3">
    <name type="scientific">Labilithrix luteola</name>
    <dbReference type="NCBI Taxonomy" id="1391654"/>
    <lineage>
        <taxon>Bacteria</taxon>
        <taxon>Pseudomonadati</taxon>
        <taxon>Myxococcota</taxon>
        <taxon>Polyangia</taxon>
        <taxon>Polyangiales</taxon>
        <taxon>Labilitrichaceae</taxon>
        <taxon>Labilithrix</taxon>
    </lineage>
</organism>
<protein>
    <submittedName>
        <fullName evidence="2">Uncharacterized protein</fullName>
    </submittedName>
</protein>
<gene>
    <name evidence="2" type="ORF">AKJ09_06496</name>
</gene>
<accession>A0A0K1Q275</accession>
<dbReference type="Proteomes" id="UP000064967">
    <property type="component" value="Chromosome"/>
</dbReference>
<sequence>MRGSEANARALNDDDCSHLVDAAALILALDLNPNLLLDPSPTDALEEEPPRNVAGAPATADLGAAPNDKALPKADARAAARHESPTAAPPGPARLNVHAGARITLDNGALPRAALGVGPFVAVARGALAFEAQGTVYQEQFTVSGPRGGSAGAYVSLSTVSAHACLRALPLAIDVRTCLGGELGVARTSGVRLEQSEEATGLWTAATATLSARVLHERMVSPVVGVSFVRPLGAPTVYIERFGTVFEPAPVGVRGFLGLDVRFF</sequence>
<feature type="region of interest" description="Disordered" evidence="1">
    <location>
        <begin position="39"/>
        <end position="95"/>
    </location>
</feature>
<name>A0A0K1Q275_9BACT</name>